<dbReference type="InterPro" id="IPR013148">
    <property type="entry name" value="Glyco_hydro_32_N"/>
</dbReference>
<evidence type="ECO:0000313" key="9">
    <source>
        <dbReference type="Proteomes" id="UP000297496"/>
    </source>
</evidence>
<dbReference type="PANTHER" id="PTHR42800:SF1">
    <property type="entry name" value="EXOINULINASE INUD (AFU_ORTHOLOGUE AFUA_5G00480)"/>
    <property type="match status" value="1"/>
</dbReference>
<evidence type="ECO:0000313" key="8">
    <source>
        <dbReference type="EMBL" id="TGN62852.1"/>
    </source>
</evidence>
<feature type="domain" description="Glycosyl hydrolase family 32 N-terminal" evidence="6">
    <location>
        <begin position="17"/>
        <end position="322"/>
    </location>
</feature>
<dbReference type="AlphaFoldDB" id="A0A4Z1C286"/>
<dbReference type="Pfam" id="PF08244">
    <property type="entry name" value="Glyco_hydro_32C"/>
    <property type="match status" value="1"/>
</dbReference>
<dbReference type="Gene3D" id="2.115.10.20">
    <property type="entry name" value="Glycosyl hydrolase domain, family 43"/>
    <property type="match status" value="1"/>
</dbReference>
<dbReference type="PANTHER" id="PTHR42800">
    <property type="entry name" value="EXOINULINASE INUD (AFU_ORTHOLOGUE AFUA_5G00480)"/>
    <property type="match status" value="1"/>
</dbReference>
<comment type="caution">
    <text evidence="8">The sequence shown here is derived from an EMBL/GenBank/DDBJ whole genome shotgun (WGS) entry which is preliminary data.</text>
</comment>
<feature type="compositionally biased region" description="Low complexity" evidence="5">
    <location>
        <begin position="481"/>
        <end position="492"/>
    </location>
</feature>
<dbReference type="EMBL" id="SRRO01000001">
    <property type="protein sequence ID" value="TGN62852.1"/>
    <property type="molecule type" value="Genomic_DNA"/>
</dbReference>
<dbReference type="GO" id="GO:0004575">
    <property type="term" value="F:sucrose alpha-glucosidase activity"/>
    <property type="evidence" value="ECO:0007669"/>
    <property type="project" value="TreeGrafter"/>
</dbReference>
<protein>
    <submittedName>
        <fullName evidence="8">Glycoside hydrolase family 32 protein</fullName>
    </submittedName>
</protein>
<reference evidence="8 9" key="1">
    <citation type="submission" date="2019-04" db="EMBL/GenBank/DDBJ databases">
        <title>Three New Species of Nocardioides, Nocardioides euryhalodurans sp. nov., Nocardioides seonyuensis sp. nov. and Nocardioides eburneoflavus sp. nov. Isolated from Soil.</title>
        <authorList>
            <person name="Roh S.G."/>
            <person name="Lee C."/>
            <person name="Kim M.-K."/>
            <person name="Kim S.B."/>
        </authorList>
    </citation>
    <scope>NUCLEOTIDE SEQUENCE [LARGE SCALE GENOMIC DNA]</scope>
    <source>
        <strain evidence="8 9">MMS17-SY213</strain>
    </source>
</reference>
<dbReference type="GO" id="GO:0005987">
    <property type="term" value="P:sucrose catabolic process"/>
    <property type="evidence" value="ECO:0007669"/>
    <property type="project" value="TreeGrafter"/>
</dbReference>
<accession>A0A4Z1C286</accession>
<comment type="similarity">
    <text evidence="1 4">Belongs to the glycosyl hydrolase 32 family.</text>
</comment>
<feature type="region of interest" description="Disordered" evidence="5">
    <location>
        <begin position="479"/>
        <end position="498"/>
    </location>
</feature>
<dbReference type="CDD" id="cd18622">
    <property type="entry name" value="GH32_Inu-like"/>
    <property type="match status" value="1"/>
</dbReference>
<evidence type="ECO:0000256" key="1">
    <source>
        <dbReference type="ARBA" id="ARBA00009902"/>
    </source>
</evidence>
<keyword evidence="2 4" id="KW-0378">Hydrolase</keyword>
<keyword evidence="3 4" id="KW-0326">Glycosidase</keyword>
<dbReference type="GO" id="GO:0005737">
    <property type="term" value="C:cytoplasm"/>
    <property type="evidence" value="ECO:0007669"/>
    <property type="project" value="TreeGrafter"/>
</dbReference>
<dbReference type="SMART" id="SM00640">
    <property type="entry name" value="Glyco_32"/>
    <property type="match status" value="1"/>
</dbReference>
<evidence type="ECO:0000256" key="3">
    <source>
        <dbReference type="ARBA" id="ARBA00023295"/>
    </source>
</evidence>
<evidence type="ECO:0000259" key="7">
    <source>
        <dbReference type="Pfam" id="PF08244"/>
    </source>
</evidence>
<evidence type="ECO:0000256" key="5">
    <source>
        <dbReference type="SAM" id="MobiDB-lite"/>
    </source>
</evidence>
<gene>
    <name evidence="8" type="ORF">EXE59_01985</name>
</gene>
<dbReference type="InterPro" id="IPR013320">
    <property type="entry name" value="ConA-like_dom_sf"/>
</dbReference>
<sequence length="498" mass="54037">MRQELFVSDEAVRPAFHFTPARNWMNDPNGLVWYDGEYHLFFQYNPLGSGWGNMSWGHAVSRDLLDWEELPVALEHTPTEAVFSGSVVVDRADTSGLGGDDSPAMVAVYTSHDLLTGHQGQSVAWSTDKGRTWTRHPKNPVLDIGSTDFRDPKVSWYAEGGYWVMAVALAIERVVRLYRSDDLLVWTHLSDFGPAGSVDGVWECPDLFPVAVDGDPARTRWLLVVSVQEGAPAGGSGTQYFVGDFDGTTFTADPSTEDVSWVDHGADYYAAVSFNDEPHGRRLLIAWMSNWDYARQVPTHPHRGAMSTPRAYELRTAGGRLVLAQTPVVEGLPGPVHQVTSQPVCDGVHPLPEDFRATSTVLTLELDPGTASRCGLHVRAGDGERTVVGYDAGERTLYVDRTRSGDTGFHPGFGAVHSAPLDLAAGEPLVLEIHVDTTSVEVYADGGRVVITDQVFPSPGSDGIALFAEGGNAHLRRLTSARAPAPGPAGRTGRARPR</sequence>
<dbReference type="InterPro" id="IPR013189">
    <property type="entry name" value="Glyco_hydro_32_C"/>
</dbReference>
<dbReference type="InterPro" id="IPR001362">
    <property type="entry name" value="Glyco_hydro_32"/>
</dbReference>
<keyword evidence="9" id="KW-1185">Reference proteome</keyword>
<dbReference type="Proteomes" id="UP000297496">
    <property type="component" value="Unassembled WGS sequence"/>
</dbReference>
<evidence type="ECO:0000256" key="4">
    <source>
        <dbReference type="RuleBase" id="RU362110"/>
    </source>
</evidence>
<dbReference type="InterPro" id="IPR018053">
    <property type="entry name" value="Glyco_hydro_32_AS"/>
</dbReference>
<organism evidence="8 9">
    <name type="scientific">Nocardioides eburneiflavus</name>
    <dbReference type="NCBI Taxonomy" id="2518372"/>
    <lineage>
        <taxon>Bacteria</taxon>
        <taxon>Bacillati</taxon>
        <taxon>Actinomycetota</taxon>
        <taxon>Actinomycetes</taxon>
        <taxon>Propionibacteriales</taxon>
        <taxon>Nocardioidaceae</taxon>
        <taxon>Nocardioides</taxon>
    </lineage>
</organism>
<dbReference type="Pfam" id="PF00251">
    <property type="entry name" value="Glyco_hydro_32N"/>
    <property type="match status" value="1"/>
</dbReference>
<name>A0A4Z1C286_9ACTN</name>
<evidence type="ECO:0000259" key="6">
    <source>
        <dbReference type="Pfam" id="PF00251"/>
    </source>
</evidence>
<dbReference type="OrthoDB" id="9776657at2"/>
<proteinExistence type="inferred from homology"/>
<dbReference type="SUPFAM" id="SSF49899">
    <property type="entry name" value="Concanavalin A-like lectins/glucanases"/>
    <property type="match status" value="1"/>
</dbReference>
<dbReference type="PROSITE" id="PS00609">
    <property type="entry name" value="GLYCOSYL_HYDROL_F32"/>
    <property type="match status" value="1"/>
</dbReference>
<feature type="domain" description="Glycosyl hydrolase family 32 C-terminal" evidence="7">
    <location>
        <begin position="358"/>
        <end position="479"/>
    </location>
</feature>
<dbReference type="SUPFAM" id="SSF75005">
    <property type="entry name" value="Arabinanase/levansucrase/invertase"/>
    <property type="match status" value="1"/>
</dbReference>
<dbReference type="Gene3D" id="2.60.120.560">
    <property type="entry name" value="Exo-inulinase, domain 1"/>
    <property type="match status" value="1"/>
</dbReference>
<dbReference type="InterPro" id="IPR023296">
    <property type="entry name" value="Glyco_hydro_beta-prop_sf"/>
</dbReference>
<evidence type="ECO:0000256" key="2">
    <source>
        <dbReference type="ARBA" id="ARBA00022801"/>
    </source>
</evidence>